<dbReference type="InterPro" id="IPR036322">
    <property type="entry name" value="WD40_repeat_dom_sf"/>
</dbReference>
<dbReference type="SUPFAM" id="SSF50978">
    <property type="entry name" value="WD40 repeat-like"/>
    <property type="match status" value="1"/>
</dbReference>
<dbReference type="AlphaFoldDB" id="A0A835K5W6"/>
<dbReference type="InterPro" id="IPR015943">
    <property type="entry name" value="WD40/YVTN_repeat-like_dom_sf"/>
</dbReference>
<accession>A0A835K5W6</accession>
<sequence>MLPIMQTPAATRIAFYPQDNNVLAIGRDDSKILIYNARSAKVDNHTRSMKRVSGLAFSNDLNVLVSSGADAQWSSLEHRSPMQHSRVMARWCMPALNMGLYLYFDASDFQLYCRINPTSHLSPTSSLGVCPLVVAAHPREPNQFAAGLKDGAVIVFEPPISAGKWCMLTADENGSGVKCLLNPKLISENSEHENYA</sequence>
<gene>
    <name evidence="1" type="ORF">SADUNF_Sadunf06G0208000</name>
</gene>
<dbReference type="InterPro" id="IPR027728">
    <property type="entry name" value="Topless_fam"/>
</dbReference>
<reference evidence="1 2" key="1">
    <citation type="submission" date="2020-10" db="EMBL/GenBank/DDBJ databases">
        <title>Plant Genome Project.</title>
        <authorList>
            <person name="Zhang R.-G."/>
        </authorList>
    </citation>
    <scope>NUCLEOTIDE SEQUENCE [LARGE SCALE GENOMIC DNA]</scope>
    <source>
        <strain evidence="1">FAFU-HL-1</strain>
        <tissue evidence="1">Leaf</tissue>
    </source>
</reference>
<evidence type="ECO:0000313" key="1">
    <source>
        <dbReference type="EMBL" id="KAF9681267.1"/>
    </source>
</evidence>
<dbReference type="Proteomes" id="UP000657918">
    <property type="component" value="Unassembled WGS sequence"/>
</dbReference>
<protein>
    <submittedName>
        <fullName evidence="1">Uncharacterized protein</fullName>
    </submittedName>
</protein>
<evidence type="ECO:0000313" key="2">
    <source>
        <dbReference type="Proteomes" id="UP000657918"/>
    </source>
</evidence>
<dbReference type="EMBL" id="JADGMS010000006">
    <property type="protein sequence ID" value="KAF9681267.1"/>
    <property type="molecule type" value="Genomic_DNA"/>
</dbReference>
<comment type="caution">
    <text evidence="1">The sequence shown here is derived from an EMBL/GenBank/DDBJ whole genome shotgun (WGS) entry which is preliminary data.</text>
</comment>
<dbReference type="Gene3D" id="2.130.10.10">
    <property type="entry name" value="YVTN repeat-like/Quinoprotein amine dehydrogenase"/>
    <property type="match status" value="1"/>
</dbReference>
<dbReference type="GO" id="GO:0006355">
    <property type="term" value="P:regulation of DNA-templated transcription"/>
    <property type="evidence" value="ECO:0007669"/>
    <property type="project" value="InterPro"/>
</dbReference>
<dbReference type="PANTHER" id="PTHR44083">
    <property type="entry name" value="TOPLESS-RELATED PROTEIN 1-RELATED"/>
    <property type="match status" value="1"/>
</dbReference>
<dbReference type="PANTHER" id="PTHR44083:SF30">
    <property type="entry name" value="TOPLESS-LIKE PROTEIN"/>
    <property type="match status" value="1"/>
</dbReference>
<organism evidence="1 2">
    <name type="scientific">Salix dunnii</name>
    <dbReference type="NCBI Taxonomy" id="1413687"/>
    <lineage>
        <taxon>Eukaryota</taxon>
        <taxon>Viridiplantae</taxon>
        <taxon>Streptophyta</taxon>
        <taxon>Embryophyta</taxon>
        <taxon>Tracheophyta</taxon>
        <taxon>Spermatophyta</taxon>
        <taxon>Magnoliopsida</taxon>
        <taxon>eudicotyledons</taxon>
        <taxon>Gunneridae</taxon>
        <taxon>Pentapetalae</taxon>
        <taxon>rosids</taxon>
        <taxon>fabids</taxon>
        <taxon>Malpighiales</taxon>
        <taxon>Salicaceae</taxon>
        <taxon>Saliceae</taxon>
        <taxon>Salix</taxon>
    </lineage>
</organism>
<name>A0A835K5W6_9ROSI</name>
<proteinExistence type="predicted"/>
<keyword evidence="2" id="KW-1185">Reference proteome</keyword>